<gene>
    <name evidence="1" type="ORF">HD596_002089</name>
</gene>
<proteinExistence type="predicted"/>
<dbReference type="RefSeq" id="WP_185069037.1">
    <property type="nucleotide sequence ID" value="NZ_JACHMB010000001.1"/>
</dbReference>
<reference evidence="1 2" key="1">
    <citation type="submission" date="2020-08" db="EMBL/GenBank/DDBJ databases">
        <title>Sequencing the genomes of 1000 actinobacteria strains.</title>
        <authorList>
            <person name="Klenk H.-P."/>
        </authorList>
    </citation>
    <scope>NUCLEOTIDE SEQUENCE [LARGE SCALE GENOMIC DNA]</scope>
    <source>
        <strain evidence="1 2">DSM 45507</strain>
    </source>
</reference>
<keyword evidence="2" id="KW-1185">Reference proteome</keyword>
<dbReference type="EMBL" id="JACHMB010000001">
    <property type="protein sequence ID" value="MBB5775333.1"/>
    <property type="molecule type" value="Genomic_DNA"/>
</dbReference>
<evidence type="ECO:0000313" key="2">
    <source>
        <dbReference type="Proteomes" id="UP000579153"/>
    </source>
</evidence>
<sequence length="153" mass="16084">MAGTDTMRSGDALLCQAVTRETAEAQNAALDRVLEHLTVAGINAQLIKRRVGRCLITLCATGENLWHPPELIIYADAGREIATVSVGKRSGSYMVELPRVGPGNGPQADRIQALPADLPERVALLVAQYAEMSEPANGATALAGKPAAQEATP</sequence>
<dbReference type="AlphaFoldDB" id="A0A7W9L9C4"/>
<accession>A0A7W9L9C4</accession>
<name>A0A7W9L9C4_9ACTN</name>
<protein>
    <submittedName>
        <fullName evidence="1">Uncharacterized protein</fullName>
    </submittedName>
</protein>
<comment type="caution">
    <text evidence="1">The sequence shown here is derived from an EMBL/GenBank/DDBJ whole genome shotgun (WGS) entry which is preliminary data.</text>
</comment>
<evidence type="ECO:0000313" key="1">
    <source>
        <dbReference type="EMBL" id="MBB5775333.1"/>
    </source>
</evidence>
<organism evidence="1 2">
    <name type="scientific">Nonomuraea jabiensis</name>
    <dbReference type="NCBI Taxonomy" id="882448"/>
    <lineage>
        <taxon>Bacteria</taxon>
        <taxon>Bacillati</taxon>
        <taxon>Actinomycetota</taxon>
        <taxon>Actinomycetes</taxon>
        <taxon>Streptosporangiales</taxon>
        <taxon>Streptosporangiaceae</taxon>
        <taxon>Nonomuraea</taxon>
    </lineage>
</organism>
<dbReference type="Proteomes" id="UP000579153">
    <property type="component" value="Unassembled WGS sequence"/>
</dbReference>